<proteinExistence type="inferred from homology"/>
<accession>A0A423U7N9</accession>
<dbReference type="Pfam" id="PF21233">
    <property type="entry name" value="WHD_RIOX1"/>
    <property type="match status" value="1"/>
</dbReference>
<keyword evidence="3" id="KW-0678">Repressor</keyword>
<gene>
    <name evidence="17" type="ORF">C7M84_022073</name>
</gene>
<dbReference type="PANTHER" id="PTHR13096:SF8">
    <property type="entry name" value="RIBOSOMAL OXYGENASE 1"/>
    <property type="match status" value="1"/>
</dbReference>
<reference evidence="17 18" key="2">
    <citation type="submission" date="2019-01" db="EMBL/GenBank/DDBJ databases">
        <title>The decoding of complex shrimp genome reveals the adaptation for benthos swimmer, frequently molting mechanism and breeding impact on genome.</title>
        <authorList>
            <person name="Sun Y."/>
            <person name="Gao Y."/>
            <person name="Yu Y."/>
        </authorList>
    </citation>
    <scope>NUCLEOTIDE SEQUENCE [LARGE SCALE GENOMIC DNA]</scope>
    <source>
        <tissue evidence="17">Muscle</tissue>
    </source>
</reference>
<evidence type="ECO:0000256" key="15">
    <source>
        <dbReference type="SAM" id="MobiDB-lite"/>
    </source>
</evidence>
<keyword evidence="8 14" id="KW-0408">Iron</keyword>
<feature type="compositionally biased region" description="Polar residues" evidence="15">
    <location>
        <begin position="36"/>
        <end position="45"/>
    </location>
</feature>
<dbReference type="GO" id="GO:0005730">
    <property type="term" value="C:nucleolus"/>
    <property type="evidence" value="ECO:0007669"/>
    <property type="project" value="TreeGrafter"/>
</dbReference>
<dbReference type="GO" id="GO:0032453">
    <property type="term" value="F:histone H3K4 demethylase activity"/>
    <property type="evidence" value="ECO:0007669"/>
    <property type="project" value="TreeGrafter"/>
</dbReference>
<dbReference type="GO" id="GO:0008168">
    <property type="term" value="F:methyltransferase activity"/>
    <property type="evidence" value="ECO:0007669"/>
    <property type="project" value="UniProtKB-KW"/>
</dbReference>
<dbReference type="GO" id="GO:0045471">
    <property type="term" value="P:response to ethanol"/>
    <property type="evidence" value="ECO:0007669"/>
    <property type="project" value="UniProtKB-ARBA"/>
</dbReference>
<keyword evidence="5" id="KW-0156">Chromatin regulator</keyword>
<dbReference type="Gene3D" id="3.90.930.40">
    <property type="match status" value="1"/>
</dbReference>
<comment type="cofactor">
    <cofactor evidence="14">
        <name>Fe(2+)</name>
        <dbReference type="ChEBI" id="CHEBI:29033"/>
    </cofactor>
    <text evidence="14">Binds 1 Fe(2+) ion per subunit.</text>
</comment>
<dbReference type="InterPro" id="IPR049043">
    <property type="entry name" value="WHD_RIOX1"/>
</dbReference>
<feature type="compositionally biased region" description="Basic and acidic residues" evidence="15">
    <location>
        <begin position="88"/>
        <end position="103"/>
    </location>
</feature>
<organism evidence="17 18">
    <name type="scientific">Penaeus vannamei</name>
    <name type="common">Whiteleg shrimp</name>
    <name type="synonym">Litopenaeus vannamei</name>
    <dbReference type="NCBI Taxonomy" id="6689"/>
    <lineage>
        <taxon>Eukaryota</taxon>
        <taxon>Metazoa</taxon>
        <taxon>Ecdysozoa</taxon>
        <taxon>Arthropoda</taxon>
        <taxon>Crustacea</taxon>
        <taxon>Multicrustacea</taxon>
        <taxon>Malacostraca</taxon>
        <taxon>Eumalacostraca</taxon>
        <taxon>Eucarida</taxon>
        <taxon>Decapoda</taxon>
        <taxon>Dendrobranchiata</taxon>
        <taxon>Penaeoidea</taxon>
        <taxon>Penaeidae</taxon>
        <taxon>Penaeus</taxon>
    </lineage>
</organism>
<dbReference type="EMBL" id="QCYY01000505">
    <property type="protein sequence ID" value="ROT84728.1"/>
    <property type="molecule type" value="Genomic_DNA"/>
</dbReference>
<dbReference type="AlphaFoldDB" id="A0A423U7N9"/>
<comment type="subcellular location">
    <subcellularLocation>
        <location evidence="1 14">Nucleus</location>
    </subcellularLocation>
</comment>
<evidence type="ECO:0000259" key="16">
    <source>
        <dbReference type="PROSITE" id="PS51184"/>
    </source>
</evidence>
<feature type="compositionally biased region" description="Basic residues" evidence="15">
    <location>
        <begin position="75"/>
        <end position="87"/>
    </location>
</feature>
<dbReference type="Pfam" id="PF08007">
    <property type="entry name" value="JmjC_2"/>
    <property type="match status" value="1"/>
</dbReference>
<evidence type="ECO:0000256" key="6">
    <source>
        <dbReference type="ARBA" id="ARBA00022964"/>
    </source>
</evidence>
<evidence type="ECO:0000256" key="7">
    <source>
        <dbReference type="ARBA" id="ARBA00023002"/>
    </source>
</evidence>
<evidence type="ECO:0000256" key="14">
    <source>
        <dbReference type="RuleBase" id="RU366061"/>
    </source>
</evidence>
<dbReference type="FunFam" id="2.60.120.650:FF:000013">
    <property type="entry name" value="Ribosomal oxygenase 1"/>
    <property type="match status" value="1"/>
</dbReference>
<keyword evidence="10 14" id="KW-0804">Transcription</keyword>
<evidence type="ECO:0000256" key="12">
    <source>
        <dbReference type="ARBA" id="ARBA00025670"/>
    </source>
</evidence>
<keyword evidence="7 14" id="KW-0560">Oxidoreductase</keyword>
<evidence type="ECO:0000256" key="3">
    <source>
        <dbReference type="ARBA" id="ARBA00022491"/>
    </source>
</evidence>
<feature type="compositionally biased region" description="Basic residues" evidence="15">
    <location>
        <begin position="128"/>
        <end position="143"/>
    </location>
</feature>
<dbReference type="Gene3D" id="1.10.10.1500">
    <property type="entry name" value="JmjC domain-containing ribosomal oxygenase (ROX), dimer domain"/>
    <property type="match status" value="1"/>
</dbReference>
<dbReference type="SUPFAM" id="SSF51197">
    <property type="entry name" value="Clavaminate synthase-like"/>
    <property type="match status" value="1"/>
</dbReference>
<dbReference type="STRING" id="6689.A0A423U7N9"/>
<feature type="domain" description="JmjC" evidence="16">
    <location>
        <begin position="282"/>
        <end position="427"/>
    </location>
</feature>
<dbReference type="GO" id="GO:0032259">
    <property type="term" value="P:methylation"/>
    <property type="evidence" value="ECO:0007669"/>
    <property type="project" value="UniProtKB-KW"/>
</dbReference>
<dbReference type="Proteomes" id="UP000283509">
    <property type="component" value="Unassembled WGS sequence"/>
</dbReference>
<feature type="region of interest" description="Disordered" evidence="15">
    <location>
        <begin position="74"/>
        <end position="153"/>
    </location>
</feature>
<evidence type="ECO:0000256" key="9">
    <source>
        <dbReference type="ARBA" id="ARBA00023015"/>
    </source>
</evidence>
<evidence type="ECO:0000256" key="10">
    <source>
        <dbReference type="ARBA" id="ARBA00023163"/>
    </source>
</evidence>
<evidence type="ECO:0000313" key="18">
    <source>
        <dbReference type="Proteomes" id="UP000283509"/>
    </source>
</evidence>
<protein>
    <recommendedName>
        <fullName evidence="14">Bifunctional lysine-specific demethylase and histidyl-hydroxylase</fullName>
        <ecNumber evidence="14">1.14.11.27</ecNumber>
    </recommendedName>
</protein>
<evidence type="ECO:0000256" key="2">
    <source>
        <dbReference type="ARBA" id="ARBA00010309"/>
    </source>
</evidence>
<dbReference type="PROSITE" id="PS51184">
    <property type="entry name" value="JMJC"/>
    <property type="match status" value="1"/>
</dbReference>
<name>A0A423U7N9_PENVA</name>
<dbReference type="FunFam" id="3.90.930.40:FF:000001">
    <property type="entry name" value="ribosomal oxygenase 1 isoform X1"/>
    <property type="match status" value="1"/>
</dbReference>
<dbReference type="GO" id="GO:0140680">
    <property type="term" value="F:histone H3K36me/H3K36me2 demethylase activity"/>
    <property type="evidence" value="ECO:0007669"/>
    <property type="project" value="UniProtKB-EC"/>
</dbReference>
<dbReference type="InterPro" id="IPR039994">
    <property type="entry name" value="NO66-like"/>
</dbReference>
<comment type="function">
    <text evidence="12">Oxygenase that can act as both a histone lysine demethylase and a ribosomal histidine hydroxylase. Specifically demethylates 'Lys-4' (H3K4me) and 'Lys-36' (H3K36me) of histone H3, thereby playing a central role in histone code.</text>
</comment>
<evidence type="ECO:0000256" key="4">
    <source>
        <dbReference type="ARBA" id="ARBA00022723"/>
    </source>
</evidence>
<evidence type="ECO:0000256" key="5">
    <source>
        <dbReference type="ARBA" id="ARBA00022853"/>
    </source>
</evidence>
<sequence length="633" mass="71463">MKAPKNGVTAVAMYRGPITKDGGKVKKNAKKKGSPLDNTATSNGKANGVKGKGSKNMPRWKMVSREAITLGQKVSYKKNQKKNKGKQVVKENVNEKTIKENKQSKQIKTESGLISENKMEEKKVNDNKKKKKARKSKGKKKNAAKQENGEENGVLVMEEVAEESDGNEMDVETLSGEDIEARNTGDSREEGQQSFQWIIHPYSEEDFFSKYWEQGPLHIKRNSGYYEGLFTTADLDRILHNNVVQYTKNLDITSYSNGKRETHNPIGQAHAPVVWDYYNNGCSVRMLNPQTFHARVWKLLATLQEYFNSFCGANVYLTPPDTQGFAPHWDDIEAFILQLEGKKRWRVYKPRVEEEVLPVDSSGNLDENEIGEPILDVTLEEGDLLYFPRGFIHQGHAVEGNHSLHITVSTYQKNTWGHFLQKMLPQAVSVAMAEDVEFRKGLPRNYLNCMGIANMDHNIEGREAFIKKVGEMVGRMLEIAPLDAAVDQMGTGFMHDCLPPFLTIADKSCSVYGGGEKWSPSKKRVVNRVELGPDTPVRLIRGNCLRVVVEADNVRLYHTLENSREYHAEEPQYLEIVPESAPVVEALIHAYPQYITIENLPLEEETEKMAVVSGLWERGLLVTAQPLDASYDD</sequence>
<comment type="caution">
    <text evidence="17">The sequence shown here is derived from an EMBL/GenBank/DDBJ whole genome shotgun (WGS) entry which is preliminary data.</text>
</comment>
<dbReference type="PANTHER" id="PTHR13096">
    <property type="entry name" value="MINA53 MYC INDUCED NUCLEAR ANTIGEN"/>
    <property type="match status" value="1"/>
</dbReference>
<evidence type="ECO:0000256" key="11">
    <source>
        <dbReference type="ARBA" id="ARBA00023242"/>
    </source>
</evidence>
<dbReference type="InterPro" id="IPR003347">
    <property type="entry name" value="JmjC_dom"/>
</dbReference>
<feature type="region of interest" description="Disordered" evidence="15">
    <location>
        <begin position="18"/>
        <end position="60"/>
    </location>
</feature>
<dbReference type="Gene3D" id="2.60.120.650">
    <property type="entry name" value="Cupin"/>
    <property type="match status" value="1"/>
</dbReference>
<reference evidence="17 18" key="1">
    <citation type="submission" date="2018-04" db="EMBL/GenBank/DDBJ databases">
        <authorList>
            <person name="Zhang X."/>
            <person name="Yuan J."/>
            <person name="Li F."/>
            <person name="Xiang J."/>
        </authorList>
    </citation>
    <scope>NUCLEOTIDE SEQUENCE [LARGE SCALE GENOMIC DNA]</scope>
    <source>
        <tissue evidence="17">Muscle</tissue>
    </source>
</reference>
<keyword evidence="17" id="KW-0808">Transferase</keyword>
<evidence type="ECO:0000256" key="8">
    <source>
        <dbReference type="ARBA" id="ARBA00023004"/>
    </source>
</evidence>
<dbReference type="GO" id="GO:0005506">
    <property type="term" value="F:iron ion binding"/>
    <property type="evidence" value="ECO:0007669"/>
    <property type="project" value="UniProtKB-UniRule"/>
</dbReference>
<keyword evidence="4 14" id="KW-0479">Metal-binding</keyword>
<keyword evidence="9 14" id="KW-0805">Transcription regulation</keyword>
<dbReference type="EC" id="1.14.11.27" evidence="14"/>
<evidence type="ECO:0000313" key="17">
    <source>
        <dbReference type="EMBL" id="ROT84728.1"/>
    </source>
</evidence>
<dbReference type="FunFam" id="1.10.10.1500:FF:000001">
    <property type="entry name" value="ribosomal oxygenase 1 isoform X1"/>
    <property type="match status" value="1"/>
</dbReference>
<comment type="catalytic activity">
    <reaction evidence="13 14">
        <text>N(6),N(6)-dimethyl-L-lysyl(36)-[histone H3] + 2 2-oxoglutarate + 2 O2 = L-lysyl(36)-[histone H3] + 2 formaldehyde + 2 succinate + 2 CO2</text>
        <dbReference type="Rhea" id="RHEA:42032"/>
        <dbReference type="Rhea" id="RHEA-COMP:9785"/>
        <dbReference type="Rhea" id="RHEA-COMP:9787"/>
        <dbReference type="ChEBI" id="CHEBI:15379"/>
        <dbReference type="ChEBI" id="CHEBI:16526"/>
        <dbReference type="ChEBI" id="CHEBI:16810"/>
        <dbReference type="ChEBI" id="CHEBI:16842"/>
        <dbReference type="ChEBI" id="CHEBI:29969"/>
        <dbReference type="ChEBI" id="CHEBI:30031"/>
        <dbReference type="ChEBI" id="CHEBI:61976"/>
        <dbReference type="EC" id="1.14.11.27"/>
    </reaction>
</comment>
<keyword evidence="17" id="KW-0489">Methyltransferase</keyword>
<evidence type="ECO:0000256" key="1">
    <source>
        <dbReference type="ARBA" id="ARBA00004123"/>
    </source>
</evidence>
<comment type="similarity">
    <text evidence="2">Belongs to the ROX family. NO66 subfamily.</text>
</comment>
<keyword evidence="11 14" id="KW-0539">Nucleus</keyword>
<evidence type="ECO:0000256" key="13">
    <source>
        <dbReference type="ARBA" id="ARBA00047915"/>
    </source>
</evidence>
<dbReference type="OrthoDB" id="425950at2759"/>
<feature type="compositionally biased region" description="Basic and acidic residues" evidence="15">
    <location>
        <begin position="117"/>
        <end position="127"/>
    </location>
</feature>
<keyword evidence="18" id="KW-1185">Reference proteome</keyword>
<keyword evidence="6 14" id="KW-0223">Dioxygenase</keyword>